<dbReference type="PROSITE" id="PS51186">
    <property type="entry name" value="GNAT"/>
    <property type="match status" value="1"/>
</dbReference>
<dbReference type="Proteomes" id="UP001262582">
    <property type="component" value="Unassembled WGS sequence"/>
</dbReference>
<dbReference type="Gene3D" id="3.40.50.2000">
    <property type="entry name" value="Glycogen Phosphorylase B"/>
    <property type="match status" value="1"/>
</dbReference>
<dbReference type="RefSeq" id="WP_311503800.1">
    <property type="nucleotide sequence ID" value="NZ_JAVRHK010000009.1"/>
</dbReference>
<evidence type="ECO:0000313" key="3">
    <source>
        <dbReference type="Proteomes" id="UP001262582"/>
    </source>
</evidence>
<dbReference type="InterPro" id="IPR020023">
    <property type="entry name" value="PseG"/>
</dbReference>
<protein>
    <submittedName>
        <fullName evidence="2">UDP-2,4-diacetamido-2,4, 6-trideoxy-beta-L-altropyranose hydrolase</fullName>
        <ecNumber evidence="2">3.6.1.57</ecNumber>
    </submittedName>
</protein>
<dbReference type="EC" id="3.6.1.57" evidence="2"/>
<dbReference type="Gene3D" id="3.40.630.30">
    <property type="match status" value="1"/>
</dbReference>
<gene>
    <name evidence="2" type="primary">pseG</name>
    <name evidence="2" type="ORF">RM539_12790</name>
</gene>
<name>A0ABU3D7E5_9FLAO</name>
<evidence type="ECO:0000259" key="1">
    <source>
        <dbReference type="PROSITE" id="PS51186"/>
    </source>
</evidence>
<dbReference type="GO" id="GO:0016787">
    <property type="term" value="F:hydrolase activity"/>
    <property type="evidence" value="ECO:0007669"/>
    <property type="project" value="UniProtKB-KW"/>
</dbReference>
<comment type="caution">
    <text evidence="2">The sequence shown here is derived from an EMBL/GenBank/DDBJ whole genome shotgun (WGS) entry which is preliminary data.</text>
</comment>
<feature type="domain" description="N-acetyltransferase" evidence="1">
    <location>
        <begin position="329"/>
        <end position="476"/>
    </location>
</feature>
<dbReference type="CDD" id="cd04301">
    <property type="entry name" value="NAT_SF"/>
    <property type="match status" value="1"/>
</dbReference>
<keyword evidence="2" id="KW-0378">Hydrolase</keyword>
<proteinExistence type="predicted"/>
<accession>A0ABU3D7E5</accession>
<dbReference type="InterPro" id="IPR001296">
    <property type="entry name" value="Glyco_trans_1"/>
</dbReference>
<dbReference type="InterPro" id="IPR016181">
    <property type="entry name" value="Acyl_CoA_acyltransferase"/>
</dbReference>
<dbReference type="Pfam" id="PF13302">
    <property type="entry name" value="Acetyltransf_3"/>
    <property type="match status" value="1"/>
</dbReference>
<dbReference type="SUPFAM" id="SSF53756">
    <property type="entry name" value="UDP-Glycosyltransferase/glycogen phosphorylase"/>
    <property type="match status" value="1"/>
</dbReference>
<dbReference type="PANTHER" id="PTHR43415:SF3">
    <property type="entry name" value="GNAT-FAMILY ACETYLTRANSFERASE"/>
    <property type="match status" value="1"/>
</dbReference>
<organism evidence="2 3">
    <name type="scientific">Autumnicola musiva</name>
    <dbReference type="NCBI Taxonomy" id="3075589"/>
    <lineage>
        <taxon>Bacteria</taxon>
        <taxon>Pseudomonadati</taxon>
        <taxon>Bacteroidota</taxon>
        <taxon>Flavobacteriia</taxon>
        <taxon>Flavobacteriales</taxon>
        <taxon>Flavobacteriaceae</taxon>
        <taxon>Autumnicola</taxon>
    </lineage>
</organism>
<dbReference type="Pfam" id="PF00534">
    <property type="entry name" value="Glycos_transf_1"/>
    <property type="match status" value="1"/>
</dbReference>
<sequence length="476" mass="54224">MKESKIYIRVDGGPEIGLGHLVRCMALAHMLKDDFEINFVSKEIPDNISEDILNQGFLVKRIDSEQDIFSYLSGKEIVVVDHYGLDSAYQENIKRRGSKLICIDDLHNKLFYADLIINHAPGITPEDYKAQTYTQFALGLDYALLRPEFLKAAKQKKINKEVNTVFVCFGGSDLKNITERCLNVLLGMDKFERIIVVVGSSHQKVRQIKEIAAGNKEVDFYHSIDAKKMLELMKISDLAIVPSSGILLEALSLGLKIISGMYVENQRYVFENYNKEGVFVSAGNFSKEDILLAVNKLISQSSAPLVDIDGHSALRINKYFQRIMIEDDVVLRTAGKEDLEITFQWANNSVVRAHSFTRGEIELIDHSEWFMNKLNNSGCYYLIAQLDKKVIGSIRFDINNDEAVINFLVDPQFHRQGFGIIILKKGLENLKSRYSYLKYVIGYVMKDNIASIKAFQRLGYNIFSEDGNYKFIKELN</sequence>
<dbReference type="SUPFAM" id="SSF55729">
    <property type="entry name" value="Acyl-CoA N-acyltransferases (Nat)"/>
    <property type="match status" value="1"/>
</dbReference>
<dbReference type="Gene3D" id="3.40.50.11190">
    <property type="match status" value="1"/>
</dbReference>
<dbReference type="EMBL" id="JAVRHK010000009">
    <property type="protein sequence ID" value="MDT0677456.1"/>
    <property type="molecule type" value="Genomic_DNA"/>
</dbReference>
<dbReference type="NCBIfam" id="TIGR03590">
    <property type="entry name" value="PseG"/>
    <property type="match status" value="1"/>
</dbReference>
<evidence type="ECO:0000313" key="2">
    <source>
        <dbReference type="EMBL" id="MDT0677456.1"/>
    </source>
</evidence>
<dbReference type="PANTHER" id="PTHR43415">
    <property type="entry name" value="SPERMIDINE N(1)-ACETYLTRANSFERASE"/>
    <property type="match status" value="1"/>
</dbReference>
<dbReference type="InterPro" id="IPR000182">
    <property type="entry name" value="GNAT_dom"/>
</dbReference>
<reference evidence="2 3" key="1">
    <citation type="submission" date="2023-09" db="EMBL/GenBank/DDBJ databases">
        <authorList>
            <person name="Rey-Velasco X."/>
        </authorList>
    </citation>
    <scope>NUCLEOTIDE SEQUENCE [LARGE SCALE GENOMIC DNA]</scope>
    <source>
        <strain evidence="2 3">F117</strain>
    </source>
</reference>
<keyword evidence="3" id="KW-1185">Reference proteome</keyword>